<dbReference type="EMBL" id="CAJVPS010033844">
    <property type="protein sequence ID" value="CAG8738028.1"/>
    <property type="molecule type" value="Genomic_DNA"/>
</dbReference>
<sequence length="132" mass="15061">ISNAEPKPADPEKLKLEKSIIRLEKEIKKAVKDYNIIDFGQAENNKLHAFKKKIQEICKKTENLFGREFRGDSPIVWLKNIDKITDSELKKELLKVVDPSQNTNLGKLEKPIDLSQFTLVATTSKNSPQTVE</sequence>
<dbReference type="OrthoDB" id="2440327at2759"/>
<dbReference type="Proteomes" id="UP000789508">
    <property type="component" value="Unassembled WGS sequence"/>
</dbReference>
<keyword evidence="2" id="KW-1185">Reference proteome</keyword>
<proteinExistence type="predicted"/>
<comment type="caution">
    <text evidence="1">The sequence shown here is derived from an EMBL/GenBank/DDBJ whole genome shotgun (WGS) entry which is preliminary data.</text>
</comment>
<organism evidence="1 2">
    <name type="scientific">Ambispora leptoticha</name>
    <dbReference type="NCBI Taxonomy" id="144679"/>
    <lineage>
        <taxon>Eukaryota</taxon>
        <taxon>Fungi</taxon>
        <taxon>Fungi incertae sedis</taxon>
        <taxon>Mucoromycota</taxon>
        <taxon>Glomeromycotina</taxon>
        <taxon>Glomeromycetes</taxon>
        <taxon>Archaeosporales</taxon>
        <taxon>Ambisporaceae</taxon>
        <taxon>Ambispora</taxon>
    </lineage>
</organism>
<feature type="non-terminal residue" evidence="1">
    <location>
        <position position="1"/>
    </location>
</feature>
<accession>A0A9N9NJT8</accession>
<dbReference type="AlphaFoldDB" id="A0A9N9NJT8"/>
<evidence type="ECO:0000313" key="1">
    <source>
        <dbReference type="EMBL" id="CAG8738028.1"/>
    </source>
</evidence>
<protein>
    <submittedName>
        <fullName evidence="1">8585_t:CDS:1</fullName>
    </submittedName>
</protein>
<reference evidence="1" key="1">
    <citation type="submission" date="2021-06" db="EMBL/GenBank/DDBJ databases">
        <authorList>
            <person name="Kallberg Y."/>
            <person name="Tangrot J."/>
            <person name="Rosling A."/>
        </authorList>
    </citation>
    <scope>NUCLEOTIDE SEQUENCE</scope>
    <source>
        <strain evidence="1">FL130A</strain>
    </source>
</reference>
<name>A0A9N9NJT8_9GLOM</name>
<gene>
    <name evidence="1" type="ORF">ALEPTO_LOCUS12844</name>
</gene>
<evidence type="ECO:0000313" key="2">
    <source>
        <dbReference type="Proteomes" id="UP000789508"/>
    </source>
</evidence>